<reference evidence="1 2" key="1">
    <citation type="submission" date="2016-10" db="EMBL/GenBank/DDBJ databases">
        <authorList>
            <person name="Varghese N."/>
            <person name="Submissions S."/>
        </authorList>
    </citation>
    <scope>NUCLEOTIDE SEQUENCE [LARGE SCALE GENOMIC DNA]</scope>
    <source>
        <strain evidence="1 2">DSM 17835</strain>
    </source>
</reference>
<accession>A0ABY0NK99</accession>
<evidence type="ECO:0000313" key="2">
    <source>
        <dbReference type="Proteomes" id="UP000182858"/>
    </source>
</evidence>
<evidence type="ECO:0000313" key="1">
    <source>
        <dbReference type="EMBL" id="SDF63560.1"/>
    </source>
</evidence>
<name>A0ABY0NK99_9PSED</name>
<dbReference type="Pfam" id="PF06551">
    <property type="entry name" value="DUF1120"/>
    <property type="match status" value="1"/>
</dbReference>
<dbReference type="EMBL" id="LT629689">
    <property type="protein sequence ID" value="SDF63560.1"/>
    <property type="molecule type" value="Genomic_DNA"/>
</dbReference>
<sequence>MAFPFRPAPLLQPVIPMNLQPIALAALLTSFLATPAWSASIVDVTVTGRLTPDACHVELSEEGIVDHGKIPTHVLNGDEFTVLPSLLLELSVQCTRPMLFALVGIDNRSASALAPGVYGLGTNLHAPDERLGSVALSYRNPIGDAQPMQVLTSLDNGETWTPRPNAEPKVFAGFALPGDRQPDFIRQLTTQLQVETTLNVANDLTLNQEVPLDGSIVLDLRYL</sequence>
<evidence type="ECO:0008006" key="3">
    <source>
        <dbReference type="Google" id="ProtNLM"/>
    </source>
</evidence>
<keyword evidence="2" id="KW-1185">Reference proteome</keyword>
<proteinExistence type="predicted"/>
<dbReference type="Proteomes" id="UP000182858">
    <property type="component" value="Chromosome I"/>
</dbReference>
<gene>
    <name evidence="1" type="ORF">SAMN05216591_3539</name>
</gene>
<dbReference type="InterPro" id="IPR010546">
    <property type="entry name" value="DUF1120"/>
</dbReference>
<protein>
    <recommendedName>
        <fullName evidence="3">DUF1120 domain-containing protein</fullName>
    </recommendedName>
</protein>
<organism evidence="1 2">
    <name type="scientific">Pseudomonas extremaustralis</name>
    <dbReference type="NCBI Taxonomy" id="359110"/>
    <lineage>
        <taxon>Bacteria</taxon>
        <taxon>Pseudomonadati</taxon>
        <taxon>Pseudomonadota</taxon>
        <taxon>Gammaproteobacteria</taxon>
        <taxon>Pseudomonadales</taxon>
        <taxon>Pseudomonadaceae</taxon>
        <taxon>Pseudomonas</taxon>
    </lineage>
</organism>